<gene>
    <name evidence="7" type="ORF">M8C21_011306</name>
</gene>
<feature type="signal peptide" evidence="5">
    <location>
        <begin position="1"/>
        <end position="25"/>
    </location>
</feature>
<proteinExistence type="inferred from homology"/>
<evidence type="ECO:0000256" key="2">
    <source>
        <dbReference type="ARBA" id="ARBA00022448"/>
    </source>
</evidence>
<keyword evidence="2 4" id="KW-0813">Transport</keyword>
<dbReference type="PRINTS" id="PR00382">
    <property type="entry name" value="LIPIDTRNSFER"/>
</dbReference>
<accession>A0AAD5GI14</accession>
<reference evidence="7" key="1">
    <citation type="submission" date="2022-06" db="EMBL/GenBank/DDBJ databases">
        <title>Uncovering the hologenomic basis of an extraordinary plant invasion.</title>
        <authorList>
            <person name="Bieker V.C."/>
            <person name="Martin M.D."/>
            <person name="Gilbert T."/>
            <person name="Hodgins K."/>
            <person name="Battlay P."/>
            <person name="Petersen B."/>
            <person name="Wilson J."/>
        </authorList>
    </citation>
    <scope>NUCLEOTIDE SEQUENCE</scope>
    <source>
        <strain evidence="7">AA19_3_7</strain>
        <tissue evidence="7">Leaf</tissue>
    </source>
</reference>
<evidence type="ECO:0000256" key="4">
    <source>
        <dbReference type="RuleBase" id="RU000628"/>
    </source>
</evidence>
<dbReference type="InterPro" id="IPR036312">
    <property type="entry name" value="Bifun_inhib/LTP/seed_sf"/>
</dbReference>
<evidence type="ECO:0000313" key="7">
    <source>
        <dbReference type="EMBL" id="KAI7743455.1"/>
    </source>
</evidence>
<evidence type="ECO:0000256" key="3">
    <source>
        <dbReference type="ARBA" id="ARBA00023121"/>
    </source>
</evidence>
<comment type="function">
    <text evidence="4">Plant non-specific lipid-transfer proteins transfer phospholipids as well as galactolipids across membranes. May play a role in wax or cutin deposition in the cell walls of expanding epidermal cells and certain secretory tissues.</text>
</comment>
<protein>
    <recommendedName>
        <fullName evidence="4">Non-specific lipid-transfer protein</fullName>
    </recommendedName>
</protein>
<dbReference type="SUPFAM" id="SSF47699">
    <property type="entry name" value="Bifunctional inhibitor/lipid-transfer protein/seed storage 2S albumin"/>
    <property type="match status" value="1"/>
</dbReference>
<dbReference type="Gene3D" id="1.10.110.10">
    <property type="entry name" value="Plant lipid-transfer and hydrophobic proteins"/>
    <property type="match status" value="1"/>
</dbReference>
<evidence type="ECO:0000313" key="8">
    <source>
        <dbReference type="Proteomes" id="UP001206925"/>
    </source>
</evidence>
<keyword evidence="3 4" id="KW-0446">Lipid-binding</keyword>
<keyword evidence="5" id="KW-0732">Signal</keyword>
<dbReference type="GO" id="GO:0008289">
    <property type="term" value="F:lipid binding"/>
    <property type="evidence" value="ECO:0007669"/>
    <property type="project" value="UniProtKB-KW"/>
</dbReference>
<dbReference type="GO" id="GO:0006869">
    <property type="term" value="P:lipid transport"/>
    <property type="evidence" value="ECO:0007669"/>
    <property type="project" value="InterPro"/>
</dbReference>
<feature type="chain" id="PRO_5042044760" description="Non-specific lipid-transfer protein" evidence="5">
    <location>
        <begin position="26"/>
        <end position="121"/>
    </location>
</feature>
<name>A0AAD5GI14_AMBAR</name>
<dbReference type="AlphaFoldDB" id="A0AAD5GI14"/>
<organism evidence="7 8">
    <name type="scientific">Ambrosia artemisiifolia</name>
    <name type="common">Common ragweed</name>
    <dbReference type="NCBI Taxonomy" id="4212"/>
    <lineage>
        <taxon>Eukaryota</taxon>
        <taxon>Viridiplantae</taxon>
        <taxon>Streptophyta</taxon>
        <taxon>Embryophyta</taxon>
        <taxon>Tracheophyta</taxon>
        <taxon>Spermatophyta</taxon>
        <taxon>Magnoliopsida</taxon>
        <taxon>eudicotyledons</taxon>
        <taxon>Gunneridae</taxon>
        <taxon>Pentapetalae</taxon>
        <taxon>asterids</taxon>
        <taxon>campanulids</taxon>
        <taxon>Asterales</taxon>
        <taxon>Asteraceae</taxon>
        <taxon>Asteroideae</taxon>
        <taxon>Heliantheae alliance</taxon>
        <taxon>Heliantheae</taxon>
        <taxon>Ambrosia</taxon>
    </lineage>
</organism>
<sequence>MARKVIMVLCVVVTCMMVVAPYAEAVLNCTQVIANLTPCVTFLTNGGGSIVAPPCCTGIAALNASATTTADRQAACNCVINYLISGPGSNLTINAAASLPGRCGVSIPFRISATTTCSNVR</sequence>
<evidence type="ECO:0000256" key="5">
    <source>
        <dbReference type="SAM" id="SignalP"/>
    </source>
</evidence>
<dbReference type="PANTHER" id="PTHR33076">
    <property type="entry name" value="NON-SPECIFIC LIPID-TRANSFER PROTEIN 2-RELATED"/>
    <property type="match status" value="1"/>
</dbReference>
<dbReference type="SMART" id="SM00499">
    <property type="entry name" value="AAI"/>
    <property type="match status" value="1"/>
</dbReference>
<comment type="similarity">
    <text evidence="1 4">Belongs to the plant LTP family.</text>
</comment>
<dbReference type="Proteomes" id="UP001206925">
    <property type="component" value="Unassembled WGS sequence"/>
</dbReference>
<feature type="domain" description="Bifunctional inhibitor/plant lipid transfer protein/seed storage helical" evidence="6">
    <location>
        <begin position="29"/>
        <end position="117"/>
    </location>
</feature>
<dbReference type="CDD" id="cd01960">
    <property type="entry name" value="nsLTP1"/>
    <property type="match status" value="1"/>
</dbReference>
<dbReference type="InterPro" id="IPR016140">
    <property type="entry name" value="Bifunc_inhib/LTP/seed_store"/>
</dbReference>
<keyword evidence="8" id="KW-1185">Reference proteome</keyword>
<comment type="caution">
    <text evidence="7">The sequence shown here is derived from an EMBL/GenBank/DDBJ whole genome shotgun (WGS) entry which is preliminary data.</text>
</comment>
<dbReference type="InterPro" id="IPR000528">
    <property type="entry name" value="Plant_nsLTP"/>
</dbReference>
<dbReference type="Pfam" id="PF00234">
    <property type="entry name" value="Tryp_alpha_amyl"/>
    <property type="match status" value="1"/>
</dbReference>
<evidence type="ECO:0000256" key="1">
    <source>
        <dbReference type="ARBA" id="ARBA00009748"/>
    </source>
</evidence>
<evidence type="ECO:0000259" key="6">
    <source>
        <dbReference type="SMART" id="SM00499"/>
    </source>
</evidence>
<dbReference type="EMBL" id="JAMZMK010007733">
    <property type="protein sequence ID" value="KAI7743455.1"/>
    <property type="molecule type" value="Genomic_DNA"/>
</dbReference>